<protein>
    <submittedName>
        <fullName evidence="1">Uncharacterized protein</fullName>
    </submittedName>
</protein>
<sequence>MEKQSLARSVSRKGHAGLLAGRSSWQYDFARVKGPLFGFGKPS</sequence>
<organism evidence="1">
    <name type="scientific">Arundo donax</name>
    <name type="common">Giant reed</name>
    <name type="synonym">Donax arundinaceus</name>
    <dbReference type="NCBI Taxonomy" id="35708"/>
    <lineage>
        <taxon>Eukaryota</taxon>
        <taxon>Viridiplantae</taxon>
        <taxon>Streptophyta</taxon>
        <taxon>Embryophyta</taxon>
        <taxon>Tracheophyta</taxon>
        <taxon>Spermatophyta</taxon>
        <taxon>Magnoliopsida</taxon>
        <taxon>Liliopsida</taxon>
        <taxon>Poales</taxon>
        <taxon>Poaceae</taxon>
        <taxon>PACMAD clade</taxon>
        <taxon>Arundinoideae</taxon>
        <taxon>Arundineae</taxon>
        <taxon>Arundo</taxon>
    </lineage>
</organism>
<name>A0A0A8Y6Q7_ARUDO</name>
<proteinExistence type="predicted"/>
<accession>A0A0A8Y6Q7</accession>
<dbReference type="AlphaFoldDB" id="A0A0A8Y6Q7"/>
<reference evidence="1" key="1">
    <citation type="submission" date="2014-09" db="EMBL/GenBank/DDBJ databases">
        <authorList>
            <person name="Magalhaes I.L.F."/>
            <person name="Oliveira U."/>
            <person name="Santos F.R."/>
            <person name="Vidigal T.H.D.A."/>
            <person name="Brescovit A.D."/>
            <person name="Santos A.J."/>
        </authorList>
    </citation>
    <scope>NUCLEOTIDE SEQUENCE</scope>
    <source>
        <tissue evidence="1">Shoot tissue taken approximately 20 cm above the soil surface</tissue>
    </source>
</reference>
<dbReference type="EMBL" id="GBRH01277117">
    <property type="protein sequence ID" value="JAD20778.1"/>
    <property type="molecule type" value="Transcribed_RNA"/>
</dbReference>
<reference evidence="1" key="2">
    <citation type="journal article" date="2015" name="Data Brief">
        <title>Shoot transcriptome of the giant reed, Arundo donax.</title>
        <authorList>
            <person name="Barrero R.A."/>
            <person name="Guerrero F.D."/>
            <person name="Moolhuijzen P."/>
            <person name="Goolsby J.A."/>
            <person name="Tidwell J."/>
            <person name="Bellgard S.E."/>
            <person name="Bellgard M.I."/>
        </authorList>
    </citation>
    <scope>NUCLEOTIDE SEQUENCE</scope>
    <source>
        <tissue evidence="1">Shoot tissue taken approximately 20 cm above the soil surface</tissue>
    </source>
</reference>
<evidence type="ECO:0000313" key="1">
    <source>
        <dbReference type="EMBL" id="JAD20778.1"/>
    </source>
</evidence>